<evidence type="ECO:0000256" key="2">
    <source>
        <dbReference type="SAM" id="Phobius"/>
    </source>
</evidence>
<reference evidence="3" key="3">
    <citation type="submission" date="2025-09" db="UniProtKB">
        <authorList>
            <consortium name="Ensembl"/>
        </authorList>
    </citation>
    <scope>IDENTIFICATION</scope>
</reference>
<sequence>MGKQENICWNIVECACRILGVSTATVLCGVGVETLQQGEFNSLGIYLLVSSVCIMIFELAYFLDTLLSMCLPCPPDWQLFLLWGKMAHVGGFHKFLSYSLMSVVCFLHPVLVWHAVIPGTMLLLTASFNFILSKKTKVRRPKEPQEGIQGLAPTCATDGGARSQSSLPFLHLGTGRRATGLALAIIDRGESVQAMLEAEQTAAPTDGDRERRRWRERRLIFSRRREEPVEREMEEMERCSEPDADTTSDTAPMITD</sequence>
<reference evidence="3" key="2">
    <citation type="submission" date="2025-08" db="UniProtKB">
        <authorList>
            <consortium name="Ensembl"/>
        </authorList>
    </citation>
    <scope>IDENTIFICATION</scope>
</reference>
<evidence type="ECO:0000313" key="3">
    <source>
        <dbReference type="Ensembl" id="ENSTRUP00000051026.2"/>
    </source>
</evidence>
<feature type="compositionally biased region" description="Basic and acidic residues" evidence="1">
    <location>
        <begin position="225"/>
        <end position="241"/>
    </location>
</feature>
<dbReference type="GeneTree" id="ENSGT00390000006888"/>
<name>A0A3B5K0N8_TAKRU</name>
<keyword evidence="4" id="KW-1185">Reference proteome</keyword>
<dbReference type="AlphaFoldDB" id="A0A3B5K0N8"/>
<evidence type="ECO:0000256" key="1">
    <source>
        <dbReference type="SAM" id="MobiDB-lite"/>
    </source>
</evidence>
<dbReference type="Ensembl" id="ENSTRUT00000049448.2">
    <property type="protein sequence ID" value="ENSTRUP00000051026.2"/>
    <property type="gene ID" value="ENSTRUG00000025776.2"/>
</dbReference>
<dbReference type="PANTHER" id="PTHR28474:SF1">
    <property type="entry name" value="TRANSMEMBRANE PROTEIN 72"/>
    <property type="match status" value="1"/>
</dbReference>
<proteinExistence type="predicted"/>
<organism evidence="3 4">
    <name type="scientific">Takifugu rubripes</name>
    <name type="common">Japanese pufferfish</name>
    <name type="synonym">Fugu rubripes</name>
    <dbReference type="NCBI Taxonomy" id="31033"/>
    <lineage>
        <taxon>Eukaryota</taxon>
        <taxon>Metazoa</taxon>
        <taxon>Chordata</taxon>
        <taxon>Craniata</taxon>
        <taxon>Vertebrata</taxon>
        <taxon>Euteleostomi</taxon>
        <taxon>Actinopterygii</taxon>
        <taxon>Neopterygii</taxon>
        <taxon>Teleostei</taxon>
        <taxon>Neoteleostei</taxon>
        <taxon>Acanthomorphata</taxon>
        <taxon>Eupercaria</taxon>
        <taxon>Tetraodontiformes</taxon>
        <taxon>Tetradontoidea</taxon>
        <taxon>Tetraodontidae</taxon>
        <taxon>Takifugu</taxon>
    </lineage>
</organism>
<protein>
    <submittedName>
        <fullName evidence="3">Transmembrane protein 72</fullName>
    </submittedName>
</protein>
<dbReference type="CTD" id="643236"/>
<dbReference type="InParanoid" id="A0A3B5K0N8"/>
<dbReference type="KEGG" id="tru:101065966"/>
<feature type="region of interest" description="Disordered" evidence="1">
    <location>
        <begin position="225"/>
        <end position="256"/>
    </location>
</feature>
<accession>A0A3B5K0N8</accession>
<feature type="transmembrane region" description="Helical" evidence="2">
    <location>
        <begin position="111"/>
        <end position="132"/>
    </location>
</feature>
<dbReference type="OMA" id="IVVECAC"/>
<dbReference type="GeneID" id="101065966"/>
<dbReference type="RefSeq" id="XP_003964194.2">
    <property type="nucleotide sequence ID" value="XM_003964145.3"/>
</dbReference>
<dbReference type="Proteomes" id="UP000005226">
    <property type="component" value="Chromosome 4"/>
</dbReference>
<keyword evidence="2" id="KW-0812">Transmembrane</keyword>
<dbReference type="InterPro" id="IPR032055">
    <property type="entry name" value="TMEM72"/>
</dbReference>
<evidence type="ECO:0000313" key="4">
    <source>
        <dbReference type="Proteomes" id="UP000005226"/>
    </source>
</evidence>
<gene>
    <name evidence="3" type="primary">tmem72</name>
</gene>
<dbReference type="PANTHER" id="PTHR28474">
    <property type="entry name" value="TRANSMEMBRANE PROTEIN 72"/>
    <property type="match status" value="1"/>
</dbReference>
<keyword evidence="2" id="KW-0472">Membrane</keyword>
<dbReference type="Pfam" id="PF16054">
    <property type="entry name" value="TMEM72"/>
    <property type="match status" value="1"/>
</dbReference>
<feature type="transmembrane region" description="Helical" evidence="2">
    <location>
        <begin position="43"/>
        <end position="63"/>
    </location>
</feature>
<keyword evidence="2" id="KW-1133">Transmembrane helix</keyword>
<reference evidence="3 4" key="1">
    <citation type="journal article" date="2011" name="Genome Biol. Evol.">
        <title>Integration of the genetic map and genome assembly of fugu facilitates insights into distinct features of genome evolution in teleosts and mammals.</title>
        <authorList>
            <person name="Kai W."/>
            <person name="Kikuchi K."/>
            <person name="Tohari S."/>
            <person name="Chew A.K."/>
            <person name="Tay A."/>
            <person name="Fujiwara A."/>
            <person name="Hosoya S."/>
            <person name="Suetake H."/>
            <person name="Naruse K."/>
            <person name="Brenner S."/>
            <person name="Suzuki Y."/>
            <person name="Venkatesh B."/>
        </authorList>
    </citation>
    <scope>NUCLEOTIDE SEQUENCE [LARGE SCALE GENOMIC DNA]</scope>
</reference>